<dbReference type="Gramene" id="ERN01705">
    <property type="protein sequence ID" value="ERN01705"/>
    <property type="gene ID" value="AMTR_s00090p00172940"/>
</dbReference>
<sequence length="136" mass="15233">MLGKGEVRKYFEIHRESHRPAVLRGDSEVSSTEVGNGIAVCNDSMNTSVDIQHLTKSHENALTCLMDEISIKQGAYQEDQAVQKKILQELAQQEKRILLIEAVAKESEELQAVSIYPFRTWPLISSSCFSVILDSP</sequence>
<proteinExistence type="predicted"/>
<gene>
    <name evidence="1" type="ORF">AMTR_s00090p00172940</name>
</gene>
<dbReference type="HOGENOM" id="CLU_1878224_0_0_1"/>
<accession>W1P439</accession>
<dbReference type="AlphaFoldDB" id="W1P439"/>
<keyword evidence="2" id="KW-1185">Reference proteome</keyword>
<dbReference type="EMBL" id="KI394757">
    <property type="protein sequence ID" value="ERN01705.1"/>
    <property type="molecule type" value="Genomic_DNA"/>
</dbReference>
<organism evidence="1 2">
    <name type="scientific">Amborella trichopoda</name>
    <dbReference type="NCBI Taxonomy" id="13333"/>
    <lineage>
        <taxon>Eukaryota</taxon>
        <taxon>Viridiplantae</taxon>
        <taxon>Streptophyta</taxon>
        <taxon>Embryophyta</taxon>
        <taxon>Tracheophyta</taxon>
        <taxon>Spermatophyta</taxon>
        <taxon>Magnoliopsida</taxon>
        <taxon>Amborellales</taxon>
        <taxon>Amborellaceae</taxon>
        <taxon>Amborella</taxon>
    </lineage>
</organism>
<reference evidence="2" key="1">
    <citation type="journal article" date="2013" name="Science">
        <title>The Amborella genome and the evolution of flowering plants.</title>
        <authorList>
            <consortium name="Amborella Genome Project"/>
        </authorList>
    </citation>
    <scope>NUCLEOTIDE SEQUENCE [LARGE SCALE GENOMIC DNA]</scope>
</reference>
<evidence type="ECO:0000313" key="2">
    <source>
        <dbReference type="Proteomes" id="UP000017836"/>
    </source>
</evidence>
<evidence type="ECO:0000313" key="1">
    <source>
        <dbReference type="EMBL" id="ERN01705.1"/>
    </source>
</evidence>
<dbReference type="Proteomes" id="UP000017836">
    <property type="component" value="Unassembled WGS sequence"/>
</dbReference>
<protein>
    <submittedName>
        <fullName evidence="1">Uncharacterized protein</fullName>
    </submittedName>
</protein>
<name>W1P439_AMBTC</name>